<proteinExistence type="inferred from homology"/>
<comment type="caution">
    <text evidence="7">The sequence shown here is derived from an EMBL/GenBank/DDBJ whole genome shotgun (WGS) entry which is preliminary data.</text>
</comment>
<dbReference type="Pfam" id="PF07282">
    <property type="entry name" value="Cas12f1-like_TNB"/>
    <property type="match status" value="1"/>
</dbReference>
<evidence type="ECO:0000256" key="2">
    <source>
        <dbReference type="ARBA" id="ARBA00022578"/>
    </source>
</evidence>
<keyword evidence="2" id="KW-0815">Transposition</keyword>
<dbReference type="AlphaFoldDB" id="A0A414SLE6"/>
<feature type="domain" description="Probable transposase IS891/IS1136/IS1341" evidence="5">
    <location>
        <begin position="212"/>
        <end position="321"/>
    </location>
</feature>
<evidence type="ECO:0000256" key="3">
    <source>
        <dbReference type="ARBA" id="ARBA00023125"/>
    </source>
</evidence>
<dbReference type="NCBIfam" id="TIGR01766">
    <property type="entry name" value="IS200/IS605 family accessory protein TnpB-like domain"/>
    <property type="match status" value="1"/>
</dbReference>
<evidence type="ECO:0000256" key="4">
    <source>
        <dbReference type="ARBA" id="ARBA00023172"/>
    </source>
</evidence>
<accession>A0A414SLE6</accession>
<dbReference type="InterPro" id="IPR010095">
    <property type="entry name" value="Cas12f1-like_TNB"/>
</dbReference>
<dbReference type="EMBL" id="QRHZ01000001">
    <property type="protein sequence ID" value="RHG20409.1"/>
    <property type="molecule type" value="Genomic_DNA"/>
</dbReference>
<evidence type="ECO:0000313" key="8">
    <source>
        <dbReference type="Proteomes" id="UP000284220"/>
    </source>
</evidence>
<name>A0A414SLE6_9FIRM</name>
<keyword evidence="3" id="KW-0238">DNA-binding</keyword>
<dbReference type="GO" id="GO:0006310">
    <property type="term" value="P:DNA recombination"/>
    <property type="evidence" value="ECO:0007669"/>
    <property type="project" value="UniProtKB-KW"/>
</dbReference>
<dbReference type="InterPro" id="IPR001959">
    <property type="entry name" value="Transposase"/>
</dbReference>
<evidence type="ECO:0000259" key="5">
    <source>
        <dbReference type="Pfam" id="PF01385"/>
    </source>
</evidence>
<dbReference type="Pfam" id="PF01385">
    <property type="entry name" value="OrfB_IS605"/>
    <property type="match status" value="1"/>
</dbReference>
<dbReference type="NCBIfam" id="NF040570">
    <property type="entry name" value="guided_TnpB"/>
    <property type="match status" value="1"/>
</dbReference>
<reference evidence="7 8" key="1">
    <citation type="submission" date="2018-08" db="EMBL/GenBank/DDBJ databases">
        <title>A genome reference for cultivated species of the human gut microbiota.</title>
        <authorList>
            <person name="Zou Y."/>
            <person name="Xue W."/>
            <person name="Luo G."/>
        </authorList>
    </citation>
    <scope>NUCLEOTIDE SEQUENCE [LARGE SCALE GENOMIC DNA]</scope>
    <source>
        <strain evidence="7 8">AM22-9LB</strain>
    </source>
</reference>
<keyword evidence="4" id="KW-0233">DNA recombination</keyword>
<evidence type="ECO:0000313" key="7">
    <source>
        <dbReference type="EMBL" id="RHG20409.1"/>
    </source>
</evidence>
<protein>
    <submittedName>
        <fullName evidence="7">Transposase</fullName>
    </submittedName>
</protein>
<evidence type="ECO:0000259" key="6">
    <source>
        <dbReference type="Pfam" id="PF07282"/>
    </source>
</evidence>
<gene>
    <name evidence="7" type="ORF">DW272_02095</name>
</gene>
<sequence length="438" mass="51170">MYSIEPKSFIKNEWKDFFVKVQRAEKHRIKKNNKFYLLIDDFCWKSKNMYNYGNYIIRQEFISTSKLKEEGFAEHANWIQYNALYQICKSSDSYVALGSIAAQATLRKLEKNWKSFFESIKDYQIHPEKYQGRPKIPKYLDKEKGRYELGINNQRCKIKDGYVYFGWKPLRCLNGIFKSKIPDDAKLIQCRFVPKKDEYVLEVVYEISLLNINKKKSQNIAAIDLGVDNLITLTTNCGTQPIVINGKPLKAINQYYNKVISDMRSDLKLRNDMNWSHKMQKITTKRNYKVEDYIHKATKIVIDFLKDNDIDTLVCGYNTGWKQETNIGKINNQNFVYIPHSSIIEKLSYKCENEGILFKTTEEGYTSGTSFLDEEDPCEENYDKSRRKYRGLFISNNGIPINADVNGSYQIMKKVFPNAFKNGVENAILHPIVVNIPA</sequence>
<feature type="domain" description="Cas12f1-like TNB" evidence="6">
    <location>
        <begin position="340"/>
        <end position="411"/>
    </location>
</feature>
<dbReference type="Proteomes" id="UP000284220">
    <property type="component" value="Unassembled WGS sequence"/>
</dbReference>
<organism evidence="7 8">
    <name type="scientific">Blautia obeum</name>
    <dbReference type="NCBI Taxonomy" id="40520"/>
    <lineage>
        <taxon>Bacteria</taxon>
        <taxon>Bacillati</taxon>
        <taxon>Bacillota</taxon>
        <taxon>Clostridia</taxon>
        <taxon>Lachnospirales</taxon>
        <taxon>Lachnospiraceae</taxon>
        <taxon>Blautia</taxon>
    </lineage>
</organism>
<comment type="similarity">
    <text evidence="1">In the C-terminal section; belongs to the transposase 35 family.</text>
</comment>
<dbReference type="GO" id="GO:0032196">
    <property type="term" value="P:transposition"/>
    <property type="evidence" value="ECO:0007669"/>
    <property type="project" value="UniProtKB-KW"/>
</dbReference>
<evidence type="ECO:0000256" key="1">
    <source>
        <dbReference type="ARBA" id="ARBA00008761"/>
    </source>
</evidence>
<dbReference type="GO" id="GO:0003677">
    <property type="term" value="F:DNA binding"/>
    <property type="evidence" value="ECO:0007669"/>
    <property type="project" value="UniProtKB-KW"/>
</dbReference>